<dbReference type="InterPro" id="IPR050089">
    <property type="entry name" value="SAICAR_synthetase"/>
</dbReference>
<dbReference type="CDD" id="cd01415">
    <property type="entry name" value="SAICAR_synt_PurC"/>
    <property type="match status" value="1"/>
</dbReference>
<comment type="pathway">
    <text evidence="1 11">Purine metabolism; IMP biosynthesis via de novo pathway; 5-amino-1-(5-phospho-D-ribosyl)imidazole-4-carboxamide from 5-amino-1-(5-phospho-D-ribosyl)imidazole-4-carboxylate: step 1/2.</text>
</comment>
<dbReference type="GO" id="GO:0005524">
    <property type="term" value="F:ATP binding"/>
    <property type="evidence" value="ECO:0007669"/>
    <property type="project" value="UniProtKB-KW"/>
</dbReference>
<evidence type="ECO:0000256" key="4">
    <source>
        <dbReference type="ARBA" id="ARBA00016460"/>
    </source>
</evidence>
<dbReference type="PANTHER" id="PTHR43599">
    <property type="entry name" value="MULTIFUNCTIONAL PROTEIN ADE2"/>
    <property type="match status" value="1"/>
</dbReference>
<dbReference type="SUPFAM" id="SSF56104">
    <property type="entry name" value="SAICAR synthase-like"/>
    <property type="match status" value="1"/>
</dbReference>
<proteinExistence type="inferred from homology"/>
<dbReference type="GO" id="GO:0009236">
    <property type="term" value="P:cobalamin biosynthetic process"/>
    <property type="evidence" value="ECO:0007669"/>
    <property type="project" value="InterPro"/>
</dbReference>
<protein>
    <recommendedName>
        <fullName evidence="4 11">Phosphoribosylaminoimidazole-succinocarboxamide synthase</fullName>
        <ecNumber evidence="3 11">6.3.2.6</ecNumber>
    </recommendedName>
    <alternativeName>
        <fullName evidence="9 11">SAICAR synthetase</fullName>
    </alternativeName>
</protein>
<evidence type="ECO:0000256" key="1">
    <source>
        <dbReference type="ARBA" id="ARBA00004672"/>
    </source>
</evidence>
<evidence type="ECO:0000259" key="12">
    <source>
        <dbReference type="Pfam" id="PF01259"/>
    </source>
</evidence>
<dbReference type="eggNOG" id="COG0152">
    <property type="taxonomic scope" value="Bacteria"/>
</dbReference>
<keyword evidence="6 11" id="KW-0547">Nucleotide-binding</keyword>
<name>A0A0A5GAV7_9BACI</name>
<dbReference type="Proteomes" id="UP000030401">
    <property type="component" value="Unassembled WGS sequence"/>
</dbReference>
<evidence type="ECO:0000256" key="8">
    <source>
        <dbReference type="ARBA" id="ARBA00022840"/>
    </source>
</evidence>
<dbReference type="GO" id="GO:0006189">
    <property type="term" value="P:'de novo' IMP biosynthetic process"/>
    <property type="evidence" value="ECO:0007669"/>
    <property type="project" value="UniProtKB-UniRule"/>
</dbReference>
<evidence type="ECO:0000313" key="13">
    <source>
        <dbReference type="EMBL" id="KGX88250.1"/>
    </source>
</evidence>
<dbReference type="Gene3D" id="3.30.470.20">
    <property type="entry name" value="ATP-grasp fold, B domain"/>
    <property type="match status" value="1"/>
</dbReference>
<sequence length="239" mass="27555">MKGTMLYEGKAKKVYTILGEEYQRILEYKDDATAFNGKKHEVFRGKGRLNNVISSHIFQYLHQQGISSHFIDSLSETEQLVHHTCIIPIEVVVRNIATGSLTKRFGIEEGSAFDQPIVEFYYKKDELNDPLMNEEHAKLLTGVTDEDLTLLKQQAKAINAHLQQMFDEIGCTLVDFKLEFGRMHDGKIVLSDEISPDTCRLWDKETNQKMDKDVFRQGNGDLISVYETIWNRLKEDIHV</sequence>
<evidence type="ECO:0000256" key="11">
    <source>
        <dbReference type="HAMAP-Rule" id="MF_00137"/>
    </source>
</evidence>
<dbReference type="Gene3D" id="3.30.200.20">
    <property type="entry name" value="Phosphorylase Kinase, domain 1"/>
    <property type="match status" value="1"/>
</dbReference>
<dbReference type="Pfam" id="PF01259">
    <property type="entry name" value="SAICAR_synt"/>
    <property type="match status" value="1"/>
</dbReference>
<dbReference type="STRING" id="1385512.N784_11055"/>
<dbReference type="InterPro" id="IPR033934">
    <property type="entry name" value="SAICAR_synt_PurC"/>
</dbReference>
<dbReference type="RefSeq" id="WP_036832710.1">
    <property type="nucleotide sequence ID" value="NZ_AVPG01000003.1"/>
</dbReference>
<evidence type="ECO:0000256" key="9">
    <source>
        <dbReference type="ARBA" id="ARBA00030409"/>
    </source>
</evidence>
<comment type="catalytic activity">
    <reaction evidence="10 11">
        <text>5-amino-1-(5-phospho-D-ribosyl)imidazole-4-carboxylate + L-aspartate + ATP = (2S)-2-[5-amino-1-(5-phospho-beta-D-ribosyl)imidazole-4-carboxamido]succinate + ADP + phosphate + 2 H(+)</text>
        <dbReference type="Rhea" id="RHEA:22628"/>
        <dbReference type="ChEBI" id="CHEBI:15378"/>
        <dbReference type="ChEBI" id="CHEBI:29991"/>
        <dbReference type="ChEBI" id="CHEBI:30616"/>
        <dbReference type="ChEBI" id="CHEBI:43474"/>
        <dbReference type="ChEBI" id="CHEBI:58443"/>
        <dbReference type="ChEBI" id="CHEBI:77657"/>
        <dbReference type="ChEBI" id="CHEBI:456216"/>
        <dbReference type="EC" id="6.3.2.6"/>
    </reaction>
</comment>
<accession>A0A0A5GAV7</accession>
<dbReference type="AlphaFoldDB" id="A0A0A5GAV7"/>
<dbReference type="GO" id="GO:0004639">
    <property type="term" value="F:phosphoribosylaminoimidazolesuccinocarboxamide synthase activity"/>
    <property type="evidence" value="ECO:0007669"/>
    <property type="project" value="UniProtKB-UniRule"/>
</dbReference>
<dbReference type="InterPro" id="IPR028923">
    <property type="entry name" value="SAICAR_synt/ADE2_N"/>
</dbReference>
<dbReference type="PROSITE" id="PS01058">
    <property type="entry name" value="SAICAR_SYNTHETASE_2"/>
    <property type="match status" value="1"/>
</dbReference>
<evidence type="ECO:0000256" key="7">
    <source>
        <dbReference type="ARBA" id="ARBA00022755"/>
    </source>
</evidence>
<keyword evidence="7 11" id="KW-0658">Purine biosynthesis</keyword>
<reference evidence="13 14" key="1">
    <citation type="submission" date="2013-08" db="EMBL/GenBank/DDBJ databases">
        <authorList>
            <person name="Huang J."/>
            <person name="Wang G."/>
        </authorList>
    </citation>
    <scope>NUCLEOTIDE SEQUENCE [LARGE SCALE GENOMIC DNA]</scope>
    <source>
        <strain evidence="13 14">JSM 072002</strain>
    </source>
</reference>
<dbReference type="EMBL" id="AVPG01000003">
    <property type="protein sequence ID" value="KGX88250.1"/>
    <property type="molecule type" value="Genomic_DNA"/>
</dbReference>
<dbReference type="OrthoDB" id="9801549at2"/>
<evidence type="ECO:0000256" key="6">
    <source>
        <dbReference type="ARBA" id="ARBA00022741"/>
    </source>
</evidence>
<evidence type="ECO:0000256" key="3">
    <source>
        <dbReference type="ARBA" id="ARBA00012217"/>
    </source>
</evidence>
<dbReference type="NCBIfam" id="TIGR00081">
    <property type="entry name" value="purC"/>
    <property type="match status" value="1"/>
</dbReference>
<keyword evidence="5 11" id="KW-0436">Ligase</keyword>
<dbReference type="InterPro" id="IPR001636">
    <property type="entry name" value="SAICAR_synth"/>
</dbReference>
<evidence type="ECO:0000256" key="10">
    <source>
        <dbReference type="ARBA" id="ARBA00048475"/>
    </source>
</evidence>
<dbReference type="EC" id="6.3.2.6" evidence="3 11"/>
<evidence type="ECO:0000256" key="2">
    <source>
        <dbReference type="ARBA" id="ARBA00010190"/>
    </source>
</evidence>
<evidence type="ECO:0000256" key="5">
    <source>
        <dbReference type="ARBA" id="ARBA00022598"/>
    </source>
</evidence>
<keyword evidence="8 11" id="KW-0067">ATP-binding</keyword>
<feature type="domain" description="SAICAR synthetase/ADE2 N-terminal" evidence="12">
    <location>
        <begin position="6"/>
        <end position="232"/>
    </location>
</feature>
<evidence type="ECO:0000313" key="14">
    <source>
        <dbReference type="Proteomes" id="UP000030401"/>
    </source>
</evidence>
<dbReference type="PROSITE" id="PS01057">
    <property type="entry name" value="SAICAR_SYNTHETASE_1"/>
    <property type="match status" value="1"/>
</dbReference>
<organism evidence="13 14">
    <name type="scientific">Pontibacillus litoralis JSM 072002</name>
    <dbReference type="NCBI Taxonomy" id="1385512"/>
    <lineage>
        <taxon>Bacteria</taxon>
        <taxon>Bacillati</taxon>
        <taxon>Bacillota</taxon>
        <taxon>Bacilli</taxon>
        <taxon>Bacillales</taxon>
        <taxon>Bacillaceae</taxon>
        <taxon>Pontibacillus</taxon>
    </lineage>
</organism>
<dbReference type="InterPro" id="IPR018236">
    <property type="entry name" value="SAICAR_synthetase_CS"/>
</dbReference>
<dbReference type="FunFam" id="3.30.470.20:FF:000006">
    <property type="entry name" value="Phosphoribosylaminoimidazole-succinocarboxamide synthase"/>
    <property type="match status" value="1"/>
</dbReference>
<comment type="similarity">
    <text evidence="2 11">Belongs to the SAICAR synthetase family.</text>
</comment>
<dbReference type="UniPathway" id="UPA00074">
    <property type="reaction ID" value="UER00131"/>
</dbReference>
<comment type="caution">
    <text evidence="13">The sequence shown here is derived from an EMBL/GenBank/DDBJ whole genome shotgun (WGS) entry which is preliminary data.</text>
</comment>
<dbReference type="HAMAP" id="MF_00137">
    <property type="entry name" value="SAICAR_synth"/>
    <property type="match status" value="1"/>
</dbReference>
<gene>
    <name evidence="11" type="primary">purC</name>
    <name evidence="13" type="ORF">N784_11055</name>
</gene>
<dbReference type="PANTHER" id="PTHR43599:SF3">
    <property type="entry name" value="SI:DKEY-6E2.2"/>
    <property type="match status" value="1"/>
</dbReference>
<keyword evidence="14" id="KW-1185">Reference proteome</keyword>